<dbReference type="EMBL" id="CARXXK010000001">
    <property type="protein sequence ID" value="CAI6343205.1"/>
    <property type="molecule type" value="Genomic_DNA"/>
</dbReference>
<keyword evidence="1" id="KW-0175">Coiled coil</keyword>
<comment type="caution">
    <text evidence="3">The sequence shown here is derived from an EMBL/GenBank/DDBJ whole genome shotgun (WGS) entry which is preliminary data.</text>
</comment>
<dbReference type="InterPro" id="IPR040676">
    <property type="entry name" value="DUF5641"/>
</dbReference>
<dbReference type="Pfam" id="PF17921">
    <property type="entry name" value="Integrase_H2C2"/>
    <property type="match status" value="1"/>
</dbReference>
<dbReference type="InterPro" id="IPR008042">
    <property type="entry name" value="Retrotrans_Pao"/>
</dbReference>
<evidence type="ECO:0000259" key="2">
    <source>
        <dbReference type="PROSITE" id="PS50994"/>
    </source>
</evidence>
<dbReference type="Pfam" id="PF18701">
    <property type="entry name" value="DUF5641"/>
    <property type="match status" value="1"/>
</dbReference>
<dbReference type="InterPro" id="IPR005312">
    <property type="entry name" value="DUF1759"/>
</dbReference>
<dbReference type="GO" id="GO:0003676">
    <property type="term" value="F:nucleic acid binding"/>
    <property type="evidence" value="ECO:0007669"/>
    <property type="project" value="InterPro"/>
</dbReference>
<dbReference type="Pfam" id="PF05380">
    <property type="entry name" value="Peptidase_A17"/>
    <property type="match status" value="1"/>
</dbReference>
<feature type="domain" description="Integrase catalytic" evidence="2">
    <location>
        <begin position="1422"/>
        <end position="1609"/>
    </location>
</feature>
<evidence type="ECO:0000313" key="4">
    <source>
        <dbReference type="Proteomes" id="UP001160148"/>
    </source>
</evidence>
<proteinExistence type="predicted"/>
<dbReference type="GO" id="GO:0015074">
    <property type="term" value="P:DNA integration"/>
    <property type="evidence" value="ECO:0007669"/>
    <property type="project" value="InterPro"/>
</dbReference>
<evidence type="ECO:0000313" key="3">
    <source>
        <dbReference type="EMBL" id="CAI6343205.1"/>
    </source>
</evidence>
<dbReference type="Proteomes" id="UP001160148">
    <property type="component" value="Unassembled WGS sequence"/>
</dbReference>
<feature type="coiled-coil region" evidence="1">
    <location>
        <begin position="4"/>
        <end position="31"/>
    </location>
</feature>
<dbReference type="InterPro" id="IPR041588">
    <property type="entry name" value="Integrase_H2C2"/>
</dbReference>
<protein>
    <recommendedName>
        <fullName evidence="2">Integrase catalytic domain-containing protein</fullName>
    </recommendedName>
</protein>
<dbReference type="InterPro" id="IPR001584">
    <property type="entry name" value="Integrase_cat-core"/>
</dbReference>
<accession>A0AAV0VHT6</accession>
<reference evidence="3 4" key="1">
    <citation type="submission" date="2023-01" db="EMBL/GenBank/DDBJ databases">
        <authorList>
            <person name="Whitehead M."/>
        </authorList>
    </citation>
    <scope>NUCLEOTIDE SEQUENCE [LARGE SCALE GENOMIC DNA]</scope>
</reference>
<dbReference type="PROSITE" id="PS50994">
    <property type="entry name" value="INTEGRASE"/>
    <property type="match status" value="1"/>
</dbReference>
<dbReference type="Pfam" id="PF03564">
    <property type="entry name" value="DUF1759"/>
    <property type="match status" value="1"/>
</dbReference>
<dbReference type="PANTHER" id="PTHR47331:SF1">
    <property type="entry name" value="GAG-LIKE PROTEIN"/>
    <property type="match status" value="1"/>
</dbReference>
<dbReference type="GO" id="GO:0071897">
    <property type="term" value="P:DNA biosynthetic process"/>
    <property type="evidence" value="ECO:0007669"/>
    <property type="project" value="UniProtKB-ARBA"/>
</dbReference>
<dbReference type="CDD" id="cd01644">
    <property type="entry name" value="RT_pepA17"/>
    <property type="match status" value="1"/>
</dbReference>
<name>A0AAV0VHT6_9HEMI</name>
<dbReference type="InterPro" id="IPR036397">
    <property type="entry name" value="RNaseH_sf"/>
</dbReference>
<feature type="coiled-coil region" evidence="1">
    <location>
        <begin position="686"/>
        <end position="713"/>
    </location>
</feature>
<sequence length="1727" mass="195626">MGVFEEAKIRVQDLQKRVQRIDEAGQALSKNKNDKTAKSKFKVMYATLERMYEDFETQLGILIKHNGKPGTEDVVPNLDGLRAEFEEQYFSCKILADEFLPESSMANSEESRLSNSSRASNASVVPLEKLTIAKFSGDPKAYTGFRNLFDTIVHENTNIRPVVKFGYLKSYLEGEPLKLIANLMLTDSNYELALSQLEARYANRRYIAESHLDELFDAPNATVGNGNSIVQLLNTITSAIGALENLKYPVDQWSPILLHQLQKKLDHQLRAQWELAVDTTTDPTLAEFVTFLTKFSKSAIVSQGKADGGQPKHKWIKPNRTMALFSGAPSKEVSSPSNRPQKKTFKCQVCEAEPGHLLIHCTRFKKMTPKQRHQTIKDLKRCFMCFSEHLAPQCKSDRVCVECSGRHHTWLHLSTRNDSASEDGHTIEPEVRVHVSADIRNYRTSVLLSTASVSVQDSDGQFRSVRALLDSASQSSFITEHCFKSLGLSRRKSNVTIQALAGTPVPTVRGFTQVLVRPNEQTSPTLTVEVLILPRITGLTPSARIWKNDWPHIADITLADPAYHESLPIDILFGADVFPYLLCGDKREGGLNEPVALSTIFGWILMGRIAGTEERTTNALYTTLESIDQSVQRFWELEEVPTAERNTPADMKCEEIYTSTTSRQDDGRYIVHLPFVTNPPKLGESRATALKRLHRLETRLEKSEDLRTQYNAAMQDYLDSGHMTKVPQAQCGVEPVYYTPHHAVIKLESTTTKVRVVYDASAVTTSGMSLNDNLYPGPKLQQDLPGIVLRFRLHTIVFTADVKQMFRQIKVTPEHHQYQRLLYRFSLAEPVSEFEMTTVSFGQRSSPFLAIRTLHQLVEDEAKQYPEVRQVVREDMYVDDVATGSDSVENGLELQRNLSLVMGKGQFELRKWSSNSRALLEAVPSSHRQTDPVTFDVTEGGTTNVLGLKWIPNLDKLSYNVRPNPVRYSKRAILSEIARIYDPLGLLSPVTTELKRLMKYLWSIDLGWDDNIPQEAAEAWTRYHQELPELSSIRVPRRVTSNNGKYELHGFSDSSEAAYAAVIYLRVVAPDNSAKCFMLMGKSKVAPSKRNTIPRLELCGALLLARLLHFVCQNLTRIKIERVIAWSDSTVALAWIKSPTAQLKTFVANRVAQIQRTTTSYLWRHVPTKENPADCASRGLSPKELANHVQWWMGPTFLRLSEDYWPSTEAVMLTDESREEQLETKVITLVTTETLTECPLLYQSDSWTKITRLACYWLRVRKRLLKKEIPDRQTPPTSAEVDETIRALVQWTQRVYFSDDLNNLTHNRSCSSKLRKLAPFLDFDNVIRVGGRLQRADLPFDQKCPILLPKEARMTTLLIDQVHRSNGHPGAQTVQNIIRQHFWVLSARGVIRKQLHRCIPCFRVLPRAPQPIMGDLPPHRLGQIKPFGKVGIDFAGPFDVKAALLRRLQVTKAYICIFVCMATTAVHIELASDLSTPTFIAALERFIARRGRCTDIYTDCGTNFVGANHYLKEVQEILKSPTTIRYASSNQVTWHFNPPAAPHMGGLWEAAVKSAKGLLRRIVHDQVLTYEELNTVLHKIEATLNSRPLGALSSDPNDLAPLTAGHFLTMGPPASIPQPYTHDHPLAYTLRQRWTLVQQIQLHFWQRWQKEYLQNLQTRKKWQRPDRNLAVDDLVIIKEPTPPLTWSTARVVKLYPGEDNVVRVADVKLANGKTLKRPVVKLCPLPL</sequence>
<dbReference type="PANTHER" id="PTHR47331">
    <property type="entry name" value="PHD-TYPE DOMAIN-CONTAINING PROTEIN"/>
    <property type="match status" value="1"/>
</dbReference>
<dbReference type="Gene3D" id="3.10.10.10">
    <property type="entry name" value="HIV Type 1 Reverse Transcriptase, subunit A, domain 1"/>
    <property type="match status" value="1"/>
</dbReference>
<dbReference type="CDD" id="cd00303">
    <property type="entry name" value="retropepsin_like"/>
    <property type="match status" value="1"/>
</dbReference>
<dbReference type="Gene3D" id="3.30.420.10">
    <property type="entry name" value="Ribonuclease H-like superfamily/Ribonuclease H"/>
    <property type="match status" value="1"/>
</dbReference>
<dbReference type="InterPro" id="IPR043128">
    <property type="entry name" value="Rev_trsase/Diguanyl_cyclase"/>
</dbReference>
<dbReference type="SUPFAM" id="SSF53098">
    <property type="entry name" value="Ribonuclease H-like"/>
    <property type="match status" value="1"/>
</dbReference>
<dbReference type="SUPFAM" id="SSF56672">
    <property type="entry name" value="DNA/RNA polymerases"/>
    <property type="match status" value="1"/>
</dbReference>
<dbReference type="InterPro" id="IPR012337">
    <property type="entry name" value="RNaseH-like_sf"/>
</dbReference>
<keyword evidence="4" id="KW-1185">Reference proteome</keyword>
<dbReference type="GO" id="GO:0042575">
    <property type="term" value="C:DNA polymerase complex"/>
    <property type="evidence" value="ECO:0007669"/>
    <property type="project" value="UniProtKB-ARBA"/>
</dbReference>
<gene>
    <name evidence="3" type="ORF">MEUPH1_LOCUS498</name>
</gene>
<organism evidence="3 4">
    <name type="scientific">Macrosiphum euphorbiae</name>
    <name type="common">potato aphid</name>
    <dbReference type="NCBI Taxonomy" id="13131"/>
    <lineage>
        <taxon>Eukaryota</taxon>
        <taxon>Metazoa</taxon>
        <taxon>Ecdysozoa</taxon>
        <taxon>Arthropoda</taxon>
        <taxon>Hexapoda</taxon>
        <taxon>Insecta</taxon>
        <taxon>Pterygota</taxon>
        <taxon>Neoptera</taxon>
        <taxon>Paraneoptera</taxon>
        <taxon>Hemiptera</taxon>
        <taxon>Sternorrhyncha</taxon>
        <taxon>Aphidomorpha</taxon>
        <taxon>Aphidoidea</taxon>
        <taxon>Aphididae</taxon>
        <taxon>Macrosiphini</taxon>
        <taxon>Macrosiphum</taxon>
    </lineage>
</organism>
<dbReference type="InterPro" id="IPR043502">
    <property type="entry name" value="DNA/RNA_pol_sf"/>
</dbReference>
<evidence type="ECO:0000256" key="1">
    <source>
        <dbReference type="SAM" id="Coils"/>
    </source>
</evidence>
<dbReference type="Gene3D" id="3.30.70.270">
    <property type="match status" value="1"/>
</dbReference>